<evidence type="ECO:0000256" key="2">
    <source>
        <dbReference type="SAM" id="MobiDB-lite"/>
    </source>
</evidence>
<dbReference type="Proteomes" id="UP000789831">
    <property type="component" value="Unassembled WGS sequence"/>
</dbReference>
<feature type="coiled-coil region" evidence="1">
    <location>
        <begin position="526"/>
        <end position="560"/>
    </location>
</feature>
<organism evidence="3 4">
    <name type="scientific">Ambispora gerdemannii</name>
    <dbReference type="NCBI Taxonomy" id="144530"/>
    <lineage>
        <taxon>Eukaryota</taxon>
        <taxon>Fungi</taxon>
        <taxon>Fungi incertae sedis</taxon>
        <taxon>Mucoromycota</taxon>
        <taxon>Glomeromycotina</taxon>
        <taxon>Glomeromycetes</taxon>
        <taxon>Archaeosporales</taxon>
        <taxon>Ambisporaceae</taxon>
        <taxon>Ambispora</taxon>
    </lineage>
</organism>
<reference evidence="3" key="1">
    <citation type="submission" date="2021-06" db="EMBL/GenBank/DDBJ databases">
        <authorList>
            <person name="Kallberg Y."/>
            <person name="Tangrot J."/>
            <person name="Rosling A."/>
        </authorList>
    </citation>
    <scope>NUCLEOTIDE SEQUENCE</scope>
    <source>
        <strain evidence="3">MT106</strain>
    </source>
</reference>
<name>A0A9N9BZI1_9GLOM</name>
<feature type="region of interest" description="Disordered" evidence="2">
    <location>
        <begin position="705"/>
        <end position="730"/>
    </location>
</feature>
<evidence type="ECO:0000313" key="3">
    <source>
        <dbReference type="EMBL" id="CAG8583809.1"/>
    </source>
</evidence>
<dbReference type="EMBL" id="CAJVPL010001703">
    <property type="protein sequence ID" value="CAG8583809.1"/>
    <property type="molecule type" value="Genomic_DNA"/>
</dbReference>
<feature type="region of interest" description="Disordered" evidence="2">
    <location>
        <begin position="28"/>
        <end position="61"/>
    </location>
</feature>
<gene>
    <name evidence="3" type="ORF">AGERDE_LOCUS8258</name>
</gene>
<dbReference type="AlphaFoldDB" id="A0A9N9BZI1"/>
<keyword evidence="1" id="KW-0175">Coiled coil</keyword>
<sequence length="730" mass="79885">MTKKNEIDTGDATIVEISLATSTTTAYSHAQRESDSAALEGKQADGTTNGTAHSFRIDDDHTHNIGSADLRTVKIKCSDEKEALKLRLSYEETKAHVAGDKTTELSITAGNTLNLDINDFGGLNNLDINGVTFTDGDANSTTIIANGDQGPARAELFKLDALFDTLESRYIVTSDITTDETTNIDYLKTFGSTTGGVVTDITKAIYELSDGTGNIYKNKANANGFYVDSRGSGTAANIASDLEFTTQNTTSASGDAKTTTKDFFPTSRQYLGFSILEATQTVTTATAGDDATHLFNRSATVSAKYTKKKIDKLRDLANHGSTTAPIITAVKEWGEESRTTAKDLFGFELEVRTKQEFKIMDAADKDRLLDAAFFNTDFSEVNYNYIPEINIVTRNNSLTDKISNEVGLIDRYYVAAKMNTNNIWKPKASTTTDEPLDTDTDTMEIEAAYKEMREQLVALQIDTKLAAIEVVITGTPPPADLATAIATAKTAAEILTKVTELIAAVIKANGIYDKDTLTKLRDYKTKDNDDKKADRAKKALEKLEAELTTAQNGLKAAIKDATDDTLRGELEGLVKKTEAWAAVDKHEKTTKVKASEEYNKPNSTYKTEYDGKIGPRTKVAAIVRGKKDAKSTEFSGLIIDLMRVNTTYSEEDNKAKKTELEGKLAKIKKYTEAGTEESKLYNKLSTDEQSVINVMIGEATTKLENMKKKIKDDNIPEQNSPNKGPKDDNF</sequence>
<feature type="compositionally biased region" description="Basic and acidic residues" evidence="2">
    <location>
        <begin position="705"/>
        <end position="714"/>
    </location>
</feature>
<evidence type="ECO:0000256" key="1">
    <source>
        <dbReference type="SAM" id="Coils"/>
    </source>
</evidence>
<proteinExistence type="predicted"/>
<keyword evidence="4" id="KW-1185">Reference proteome</keyword>
<dbReference type="OrthoDB" id="10688565at2759"/>
<accession>A0A9N9BZI1</accession>
<evidence type="ECO:0000313" key="4">
    <source>
        <dbReference type="Proteomes" id="UP000789831"/>
    </source>
</evidence>
<protein>
    <submittedName>
        <fullName evidence="3">11177_t:CDS:1</fullName>
    </submittedName>
</protein>
<comment type="caution">
    <text evidence="3">The sequence shown here is derived from an EMBL/GenBank/DDBJ whole genome shotgun (WGS) entry which is preliminary data.</text>
</comment>